<dbReference type="Proteomes" id="UP000503264">
    <property type="component" value="Chromosome"/>
</dbReference>
<dbReference type="EMBL" id="CP012542">
    <property type="protein sequence ID" value="QCD44633.1"/>
    <property type="molecule type" value="Genomic_DNA"/>
</dbReference>
<name>A0A6G5QFZ5_9BACT</name>
<sequence>MSKIALEIKSNQMEAVLEAVMELAKKMKFEAKILSNGDEMGLCNDILAKLDKPKIRAVFKRLKDK</sequence>
<dbReference type="RefSeq" id="WP_171993699.1">
    <property type="nucleotide sequence ID" value="NZ_CP012542.1"/>
</dbReference>
<reference evidence="1 2" key="1">
    <citation type="submission" date="2016-07" db="EMBL/GenBank/DDBJ databases">
        <title>Comparative genomics of the Campylobacter concisus group.</title>
        <authorList>
            <person name="Miller W.G."/>
            <person name="Yee E."/>
            <person name="Chapman M.H."/>
            <person name="Huynh S."/>
            <person name="Bono J.L."/>
            <person name="On S.L.W."/>
            <person name="StLeger J."/>
            <person name="Foster G."/>
            <person name="Parker C.T."/>
        </authorList>
    </citation>
    <scope>NUCLEOTIDE SEQUENCE [LARGE SCALE GENOMIC DNA]</scope>
    <source>
        <strain evidence="1 2">CCUG 21559</strain>
    </source>
</reference>
<accession>A0A6G5QFZ5</accession>
<organism evidence="1 2">
    <name type="scientific">Campylobacter mucosalis CCUG 21559</name>
    <dbReference type="NCBI Taxonomy" id="1032067"/>
    <lineage>
        <taxon>Bacteria</taxon>
        <taxon>Pseudomonadati</taxon>
        <taxon>Campylobacterota</taxon>
        <taxon>Epsilonproteobacteria</taxon>
        <taxon>Campylobacterales</taxon>
        <taxon>Campylobacteraceae</taxon>
        <taxon>Campylobacter</taxon>
    </lineage>
</organism>
<keyword evidence="2" id="KW-1185">Reference proteome</keyword>
<evidence type="ECO:0000313" key="1">
    <source>
        <dbReference type="EMBL" id="QCD44633.1"/>
    </source>
</evidence>
<evidence type="ECO:0000313" key="2">
    <source>
        <dbReference type="Proteomes" id="UP000503264"/>
    </source>
</evidence>
<dbReference type="AlphaFoldDB" id="A0A6G5QFZ5"/>
<protein>
    <submittedName>
        <fullName evidence="1">Uncharacterized protein</fullName>
    </submittedName>
</protein>
<proteinExistence type="predicted"/>
<gene>
    <name evidence="1" type="ORF">CMUC_0838</name>
</gene>